<accession>A0A081LBZ7</accession>
<reference evidence="1 2" key="1">
    <citation type="submission" date="2012-09" db="EMBL/GenBank/DDBJ databases">
        <title>Genome Sequence of Bacillus sp. DW5-4.</title>
        <authorList>
            <person name="Lai Q."/>
            <person name="Liu Y."/>
            <person name="Shao Z."/>
        </authorList>
    </citation>
    <scope>NUCLEOTIDE SEQUENCE [LARGE SCALE GENOMIC DNA]</scope>
    <source>
        <strain evidence="1 2">DW5-4</strain>
    </source>
</reference>
<comment type="caution">
    <text evidence="1">The sequence shown here is derived from an EMBL/GenBank/DDBJ whole genome shotgun (WGS) entry which is preliminary data.</text>
</comment>
<evidence type="ECO:0000313" key="1">
    <source>
        <dbReference type="EMBL" id="KEP26773.1"/>
    </source>
</evidence>
<organism evidence="1 2">
    <name type="scientific">Bacillus zhangzhouensis</name>
    <dbReference type="NCBI Taxonomy" id="1178540"/>
    <lineage>
        <taxon>Bacteria</taxon>
        <taxon>Bacillati</taxon>
        <taxon>Bacillota</taxon>
        <taxon>Bacilli</taxon>
        <taxon>Bacillales</taxon>
        <taxon>Bacillaceae</taxon>
        <taxon>Bacillus</taxon>
    </lineage>
</organism>
<evidence type="ECO:0000313" key="2">
    <source>
        <dbReference type="Proteomes" id="UP000028091"/>
    </source>
</evidence>
<dbReference type="Proteomes" id="UP000028091">
    <property type="component" value="Unassembled WGS sequence"/>
</dbReference>
<dbReference type="EMBL" id="JOTP01000007">
    <property type="protein sequence ID" value="KEP26773.1"/>
    <property type="molecule type" value="Genomic_DNA"/>
</dbReference>
<sequence length="183" mass="22151">MYNYEKLYKQYLYKKDQLIFTKEQVVEMITSKFKAREFSKTKILDLVNDDHFEYTKIYKCFVIDDPSLLIQLFSNEEKKNHREEILDNREHPLNPKRVKEWEYNHLLLDEQEGRRIDIILESKDGLYISESQVRASCEKLDRYINALIVGAIIENGLEEYPVDIHDEYFQFYLENLDQFGFLN</sequence>
<proteinExistence type="predicted"/>
<dbReference type="AlphaFoldDB" id="A0A081LBZ7"/>
<gene>
    <name evidence="1" type="ORF">BA70_17985</name>
</gene>
<keyword evidence="2" id="KW-1185">Reference proteome</keyword>
<dbReference type="OrthoDB" id="2353879at2"/>
<dbReference type="RefSeq" id="WP_034320566.1">
    <property type="nucleotide sequence ID" value="NZ_JOTP01000007.1"/>
</dbReference>
<dbReference type="eggNOG" id="ENOG5030PBJ">
    <property type="taxonomic scope" value="Bacteria"/>
</dbReference>
<name>A0A081LBZ7_9BACI</name>
<protein>
    <submittedName>
        <fullName evidence="1">Uncharacterized protein</fullName>
    </submittedName>
</protein>